<feature type="transmembrane region" description="Helical" evidence="2">
    <location>
        <begin position="158"/>
        <end position="177"/>
    </location>
</feature>
<feature type="transmembrane region" description="Helical" evidence="2">
    <location>
        <begin position="85"/>
        <end position="106"/>
    </location>
</feature>
<keyword evidence="2" id="KW-1133">Transmembrane helix</keyword>
<keyword evidence="2" id="KW-0812">Transmembrane</keyword>
<reference evidence="3 4" key="1">
    <citation type="journal article" date="2019" name="Int. J. Syst. Evol. Microbiol.">
        <title>The Global Catalogue of Microorganisms (GCM) 10K type strain sequencing project: providing services to taxonomists for standard genome sequencing and annotation.</title>
        <authorList>
            <consortium name="The Broad Institute Genomics Platform"/>
            <consortium name="The Broad Institute Genome Sequencing Center for Infectious Disease"/>
            <person name="Wu L."/>
            <person name="Ma J."/>
        </authorList>
    </citation>
    <scope>NUCLEOTIDE SEQUENCE [LARGE SCALE GENOMIC DNA]</scope>
    <source>
        <strain evidence="3 4">JCM 16014</strain>
    </source>
</reference>
<keyword evidence="4" id="KW-1185">Reference proteome</keyword>
<feature type="transmembrane region" description="Helical" evidence="2">
    <location>
        <begin position="127"/>
        <end position="152"/>
    </location>
</feature>
<organism evidence="3 4">
    <name type="scientific">Catenulispora yoronensis</name>
    <dbReference type="NCBI Taxonomy" id="450799"/>
    <lineage>
        <taxon>Bacteria</taxon>
        <taxon>Bacillati</taxon>
        <taxon>Actinomycetota</taxon>
        <taxon>Actinomycetes</taxon>
        <taxon>Catenulisporales</taxon>
        <taxon>Catenulisporaceae</taxon>
        <taxon>Catenulispora</taxon>
    </lineage>
</organism>
<evidence type="ECO:0000256" key="1">
    <source>
        <dbReference type="SAM" id="MobiDB-lite"/>
    </source>
</evidence>
<evidence type="ECO:0008006" key="5">
    <source>
        <dbReference type="Google" id="ProtNLM"/>
    </source>
</evidence>
<sequence>MNDPNGLNDPSDPNGLNSLNGPDGPNDSTGPVGPIDPADAARALTEIDRRREQVLRRKVIPAWNWWTHAALIVVQTAAFESGRPVLMWSGVGLFVVCSLAVDLPVSRAARAAAPHRSLAGPGMAWRTLVGLVAFVAGLGGVAVATAFGLMAAKVPHPVTIAAAVAAVAFAVGGQLLVRLEQAVLVRRSAGRG</sequence>
<protein>
    <recommendedName>
        <fullName evidence="5">Transmembrane protein</fullName>
    </recommendedName>
</protein>
<proteinExistence type="predicted"/>
<accession>A0ABN2TWK6</accession>
<evidence type="ECO:0000313" key="3">
    <source>
        <dbReference type="EMBL" id="GAA2023548.1"/>
    </source>
</evidence>
<dbReference type="Proteomes" id="UP001500751">
    <property type="component" value="Unassembled WGS sequence"/>
</dbReference>
<gene>
    <name evidence="3" type="ORF">GCM10009839_21450</name>
</gene>
<feature type="region of interest" description="Disordered" evidence="1">
    <location>
        <begin position="1"/>
        <end position="37"/>
    </location>
</feature>
<evidence type="ECO:0000313" key="4">
    <source>
        <dbReference type="Proteomes" id="UP001500751"/>
    </source>
</evidence>
<evidence type="ECO:0000256" key="2">
    <source>
        <dbReference type="SAM" id="Phobius"/>
    </source>
</evidence>
<comment type="caution">
    <text evidence="3">The sequence shown here is derived from an EMBL/GenBank/DDBJ whole genome shotgun (WGS) entry which is preliminary data.</text>
</comment>
<keyword evidence="2" id="KW-0472">Membrane</keyword>
<name>A0ABN2TWK6_9ACTN</name>
<dbReference type="EMBL" id="BAAAQN010000009">
    <property type="protein sequence ID" value="GAA2023548.1"/>
    <property type="molecule type" value="Genomic_DNA"/>
</dbReference>